<dbReference type="EMBL" id="AMZH03003811">
    <property type="protein sequence ID" value="RRT71076.1"/>
    <property type="molecule type" value="Genomic_DNA"/>
</dbReference>
<evidence type="ECO:0000256" key="2">
    <source>
        <dbReference type="SAM" id="Phobius"/>
    </source>
</evidence>
<feature type="transmembrane region" description="Helical" evidence="2">
    <location>
        <begin position="20"/>
        <end position="41"/>
    </location>
</feature>
<feature type="region of interest" description="Disordered" evidence="1">
    <location>
        <begin position="61"/>
        <end position="113"/>
    </location>
</feature>
<dbReference type="AlphaFoldDB" id="A0A427A4D3"/>
<evidence type="ECO:0000313" key="4">
    <source>
        <dbReference type="Proteomes" id="UP000287651"/>
    </source>
</evidence>
<gene>
    <name evidence="3" type="ORF">B296_00031473</name>
</gene>
<protein>
    <submittedName>
        <fullName evidence="3">Uncharacterized protein</fullName>
    </submittedName>
</protein>
<feature type="compositionally biased region" description="Low complexity" evidence="1">
    <location>
        <begin position="94"/>
        <end position="113"/>
    </location>
</feature>
<comment type="caution">
    <text evidence="3">The sequence shown here is derived from an EMBL/GenBank/DDBJ whole genome shotgun (WGS) entry which is preliminary data.</text>
</comment>
<accession>A0A427A4D3</accession>
<name>A0A427A4D3_ENSVE</name>
<feature type="compositionally biased region" description="Polar residues" evidence="1">
    <location>
        <begin position="70"/>
        <end position="79"/>
    </location>
</feature>
<dbReference type="Proteomes" id="UP000287651">
    <property type="component" value="Unassembled WGS sequence"/>
</dbReference>
<proteinExistence type="predicted"/>
<reference evidence="3 4" key="1">
    <citation type="journal article" date="2014" name="Agronomy (Basel)">
        <title>A Draft Genome Sequence for Ensete ventricosum, the Drought-Tolerant Tree Against Hunger.</title>
        <authorList>
            <person name="Harrison J."/>
            <person name="Moore K.A."/>
            <person name="Paszkiewicz K."/>
            <person name="Jones T."/>
            <person name="Grant M."/>
            <person name="Ambacheew D."/>
            <person name="Muzemil S."/>
            <person name="Studholme D.J."/>
        </authorList>
    </citation>
    <scope>NUCLEOTIDE SEQUENCE [LARGE SCALE GENOMIC DNA]</scope>
</reference>
<evidence type="ECO:0000256" key="1">
    <source>
        <dbReference type="SAM" id="MobiDB-lite"/>
    </source>
</evidence>
<evidence type="ECO:0000313" key="3">
    <source>
        <dbReference type="EMBL" id="RRT71076.1"/>
    </source>
</evidence>
<keyword evidence="2" id="KW-0472">Membrane</keyword>
<sequence>MAPAYCTSQSHPPVFQAQFSSMAVSAKVAKVLVFILLIQILDSAKARTLDHHAGVAGELLEDSHGEETAEWQQPTSPGHSPSIGHGNLPGAQQPTSPGHSPSVGHGSYPDTQT</sequence>
<keyword evidence="2" id="KW-1133">Transmembrane helix</keyword>
<organism evidence="3 4">
    <name type="scientific">Ensete ventricosum</name>
    <name type="common">Abyssinian banana</name>
    <name type="synonym">Musa ensete</name>
    <dbReference type="NCBI Taxonomy" id="4639"/>
    <lineage>
        <taxon>Eukaryota</taxon>
        <taxon>Viridiplantae</taxon>
        <taxon>Streptophyta</taxon>
        <taxon>Embryophyta</taxon>
        <taxon>Tracheophyta</taxon>
        <taxon>Spermatophyta</taxon>
        <taxon>Magnoliopsida</taxon>
        <taxon>Liliopsida</taxon>
        <taxon>Zingiberales</taxon>
        <taxon>Musaceae</taxon>
        <taxon>Ensete</taxon>
    </lineage>
</organism>
<keyword evidence="2" id="KW-0812">Transmembrane</keyword>